<dbReference type="SMART" id="SM00066">
    <property type="entry name" value="GAL4"/>
    <property type="match status" value="1"/>
</dbReference>
<keyword evidence="2" id="KW-0805">Transcription regulation</keyword>
<keyword evidence="8" id="KW-1185">Reference proteome</keyword>
<proteinExistence type="predicted"/>
<evidence type="ECO:0000259" key="6">
    <source>
        <dbReference type="PROSITE" id="PS50048"/>
    </source>
</evidence>
<keyword evidence="5" id="KW-0539">Nucleus</keyword>
<gene>
    <name evidence="7" type="ORF">BJY01DRAFT_221974</name>
</gene>
<evidence type="ECO:0000256" key="3">
    <source>
        <dbReference type="ARBA" id="ARBA00023125"/>
    </source>
</evidence>
<dbReference type="SUPFAM" id="SSF57701">
    <property type="entry name" value="Zn2/Cys6 DNA-binding domain"/>
    <property type="match status" value="1"/>
</dbReference>
<sequence length="448" mass="48631">MSDTATPRGPFSLSDIVPFLSTQQPRKLRESCVHCAHSKVKCGKEKPTCSRCVRRLLTCKYTLSRRNGRTPRVVHQVCVRSEDASPIEMSPPTASISPNWGSAILPECYAANRAASSSSMAPSPIPPISQSSSNCVSQAANLWTSFLPPHGLVQDSEIAIRAENENRLVLAIPTQELDFFDMNSIQGDGMEAHVSVNNPPPLPTVDLPDRETAGITGIQTTDPPCCRSLILRILPTVFAYSPTACHNFPAAPAYIHAGVIQTVIQENQEMLETISAILHCSCSEDEFLITVVSLTVFDMMSRYAAAAGRTAISVEYTTDNGDSLMALENTGNASDDDGLPPAGMAGSCRINTDSQRRMTAQLVLNELHRLQQVINVLSSRLESARLKAFLSSAILPSDTRTTRHPDASIGGQASLSPLSGSIFLQLEEDLRKRLHTVYSETLNVLRQS</sequence>
<dbReference type="Pfam" id="PF08493">
    <property type="entry name" value="AflR"/>
    <property type="match status" value="1"/>
</dbReference>
<organism evidence="7 8">
    <name type="scientific">Aspergillus pseudoustus</name>
    <dbReference type="NCBI Taxonomy" id="1810923"/>
    <lineage>
        <taxon>Eukaryota</taxon>
        <taxon>Fungi</taxon>
        <taxon>Dikarya</taxon>
        <taxon>Ascomycota</taxon>
        <taxon>Pezizomycotina</taxon>
        <taxon>Eurotiomycetes</taxon>
        <taxon>Eurotiomycetidae</taxon>
        <taxon>Eurotiales</taxon>
        <taxon>Aspergillaceae</taxon>
        <taxon>Aspergillus</taxon>
        <taxon>Aspergillus subgen. Nidulantes</taxon>
    </lineage>
</organism>
<dbReference type="Gene3D" id="4.10.240.10">
    <property type="entry name" value="Zn(2)-C6 fungal-type DNA-binding domain"/>
    <property type="match status" value="1"/>
</dbReference>
<evidence type="ECO:0000256" key="2">
    <source>
        <dbReference type="ARBA" id="ARBA00023015"/>
    </source>
</evidence>
<dbReference type="PANTHER" id="PTHR31069:SF31">
    <property type="entry name" value="MONODICTYPHENONE CLUSTER TRANSCRIPTION FACTOR-RELATED"/>
    <property type="match status" value="1"/>
</dbReference>
<accession>A0ABR4J8T1</accession>
<name>A0ABR4J8T1_9EURO</name>
<reference evidence="7 8" key="1">
    <citation type="submission" date="2024-07" db="EMBL/GenBank/DDBJ databases">
        <title>Section-level genome sequencing and comparative genomics of Aspergillus sections Usti and Cavernicolus.</title>
        <authorList>
            <consortium name="Lawrence Berkeley National Laboratory"/>
            <person name="Nybo J.L."/>
            <person name="Vesth T.C."/>
            <person name="Theobald S."/>
            <person name="Frisvad J.C."/>
            <person name="Larsen T.O."/>
            <person name="Kjaerboelling I."/>
            <person name="Rothschild-Mancinelli K."/>
            <person name="Lyhne E.K."/>
            <person name="Kogle M.E."/>
            <person name="Barry K."/>
            <person name="Clum A."/>
            <person name="Na H."/>
            <person name="Ledsgaard L."/>
            <person name="Lin J."/>
            <person name="Lipzen A."/>
            <person name="Kuo A."/>
            <person name="Riley R."/>
            <person name="Mondo S."/>
            <person name="Labutti K."/>
            <person name="Haridas S."/>
            <person name="Pangalinan J."/>
            <person name="Salamov A.A."/>
            <person name="Simmons B.A."/>
            <person name="Magnuson J.K."/>
            <person name="Chen J."/>
            <person name="Drula E."/>
            <person name="Henrissat B."/>
            <person name="Wiebenga A."/>
            <person name="Lubbers R.J."/>
            <person name="Gomes A.C."/>
            <person name="Makela M.R."/>
            <person name="Stajich J."/>
            <person name="Grigoriev I.V."/>
            <person name="Mortensen U.H."/>
            <person name="De Vries R.P."/>
            <person name="Baker S.E."/>
            <person name="Andersen M.R."/>
        </authorList>
    </citation>
    <scope>NUCLEOTIDE SEQUENCE [LARGE SCALE GENOMIC DNA]</scope>
    <source>
        <strain evidence="7 8">CBS 123904</strain>
    </source>
</reference>
<protein>
    <submittedName>
        <fullName evidence="7">Aflatoxin regulatory protein-domain-containing protein</fullName>
    </submittedName>
</protein>
<dbReference type="InterPro" id="IPR001138">
    <property type="entry name" value="Zn2Cys6_DnaBD"/>
</dbReference>
<dbReference type="InterPro" id="IPR036864">
    <property type="entry name" value="Zn2-C6_fun-type_DNA-bd_sf"/>
</dbReference>
<keyword evidence="4" id="KW-0804">Transcription</keyword>
<keyword evidence="3" id="KW-0238">DNA-binding</keyword>
<dbReference type="PROSITE" id="PS00463">
    <property type="entry name" value="ZN2_CY6_FUNGAL_1"/>
    <property type="match status" value="1"/>
</dbReference>
<dbReference type="Proteomes" id="UP001610446">
    <property type="component" value="Unassembled WGS sequence"/>
</dbReference>
<dbReference type="CDD" id="cd00067">
    <property type="entry name" value="GAL4"/>
    <property type="match status" value="1"/>
</dbReference>
<evidence type="ECO:0000256" key="4">
    <source>
        <dbReference type="ARBA" id="ARBA00023163"/>
    </source>
</evidence>
<dbReference type="PANTHER" id="PTHR31069">
    <property type="entry name" value="OLEATE-ACTIVATED TRANSCRIPTION FACTOR 1-RELATED"/>
    <property type="match status" value="1"/>
</dbReference>
<dbReference type="InterPro" id="IPR050675">
    <property type="entry name" value="OAF3"/>
</dbReference>
<dbReference type="PRINTS" id="PR00755">
    <property type="entry name" value="AFLATOXINBRP"/>
</dbReference>
<evidence type="ECO:0000256" key="1">
    <source>
        <dbReference type="ARBA" id="ARBA00022723"/>
    </source>
</evidence>
<dbReference type="EMBL" id="JBFXLU010000178">
    <property type="protein sequence ID" value="KAL2836451.1"/>
    <property type="molecule type" value="Genomic_DNA"/>
</dbReference>
<dbReference type="InterPro" id="IPR013700">
    <property type="entry name" value="AflR"/>
</dbReference>
<evidence type="ECO:0000313" key="8">
    <source>
        <dbReference type="Proteomes" id="UP001610446"/>
    </source>
</evidence>
<evidence type="ECO:0000313" key="7">
    <source>
        <dbReference type="EMBL" id="KAL2836451.1"/>
    </source>
</evidence>
<feature type="domain" description="Zn(2)-C6 fungal-type" evidence="6">
    <location>
        <begin position="31"/>
        <end position="61"/>
    </location>
</feature>
<evidence type="ECO:0000256" key="5">
    <source>
        <dbReference type="ARBA" id="ARBA00023242"/>
    </source>
</evidence>
<dbReference type="PROSITE" id="PS50048">
    <property type="entry name" value="ZN2_CY6_FUNGAL_2"/>
    <property type="match status" value="1"/>
</dbReference>
<keyword evidence="1" id="KW-0479">Metal-binding</keyword>
<dbReference type="Pfam" id="PF00172">
    <property type="entry name" value="Zn_clus"/>
    <property type="match status" value="1"/>
</dbReference>
<comment type="caution">
    <text evidence="7">The sequence shown here is derived from an EMBL/GenBank/DDBJ whole genome shotgun (WGS) entry which is preliminary data.</text>
</comment>